<organism evidence="1">
    <name type="scientific">Geobacter sp. (strain M21)</name>
    <dbReference type="NCBI Taxonomy" id="443144"/>
    <lineage>
        <taxon>Bacteria</taxon>
        <taxon>Pseudomonadati</taxon>
        <taxon>Thermodesulfobacteriota</taxon>
        <taxon>Desulfuromonadia</taxon>
        <taxon>Geobacterales</taxon>
        <taxon>Geobacteraceae</taxon>
        <taxon>Geobacter</taxon>
    </lineage>
</organism>
<proteinExistence type="predicted"/>
<dbReference type="EMBL" id="CP001661">
    <property type="protein sequence ID" value="ACT16868.1"/>
    <property type="molecule type" value="Genomic_DNA"/>
</dbReference>
<gene>
    <name evidence="1" type="ordered locus">GM21_0794</name>
</gene>
<dbReference type="KEGG" id="gem:GM21_0794"/>
<reference evidence="1" key="1">
    <citation type="submission" date="2009-07" db="EMBL/GenBank/DDBJ databases">
        <title>Complete sequence of Geobacter sp. M21.</title>
        <authorList>
            <consortium name="US DOE Joint Genome Institute"/>
            <person name="Lucas S."/>
            <person name="Copeland A."/>
            <person name="Lapidus A."/>
            <person name="Glavina del Rio T."/>
            <person name="Dalin E."/>
            <person name="Tice H."/>
            <person name="Bruce D."/>
            <person name="Goodwin L."/>
            <person name="Pitluck S."/>
            <person name="Saunders E."/>
            <person name="Brettin T."/>
            <person name="Detter J.C."/>
            <person name="Han C."/>
            <person name="Larimer F."/>
            <person name="Land M."/>
            <person name="Hauser L."/>
            <person name="Kyrpides N."/>
            <person name="Ovchinnikova G."/>
            <person name="Lovley D."/>
        </authorList>
    </citation>
    <scope>NUCLEOTIDE SEQUENCE [LARGE SCALE GENOMIC DNA]</scope>
    <source>
        <strain evidence="1">M21</strain>
    </source>
</reference>
<evidence type="ECO:0000313" key="1">
    <source>
        <dbReference type="EMBL" id="ACT16868.1"/>
    </source>
</evidence>
<dbReference type="OrthoDB" id="4715778at2"/>
<dbReference type="STRING" id="443144.GM21_0794"/>
<dbReference type="AlphaFoldDB" id="C6E128"/>
<accession>C6E128</accession>
<sequence length="111" mass="12723">MPDTWITDITHFLDENGEIISEPQQALKLGEYLAAIIVMASYPDPEYPPEYKVLCRRRPKRKPCLTEIAGWLDPETDDVVWICPVCQDKGIISNWRGTIWDVSGSEYVSTH</sequence>
<dbReference type="HOGENOM" id="CLU_2180696_0_0_7"/>
<protein>
    <submittedName>
        <fullName evidence="1">Uncharacterized protein</fullName>
    </submittedName>
</protein>
<name>C6E128_GEOSM</name>